<keyword evidence="4" id="KW-0720">Serine protease</keyword>
<sequence>MRTWWCFILSDCGIAPLSTRVVGGSDAVAGSWPWQVSLHISTPTVPSFHTCGGTLLNNQWVLTAAHCLQRTGTYNVILGRHSQRGPPNPNEVQRSLAQIFIHPNFNGTLQSSSDLALLFLSSPVQFTNYIRPICLETSQSAVSQTSCYVTGWGKQTAAASSTSNILQQALVPVVRQTECQNQYQSQNITIRASMICAGEQGRGVCQQSSRWVQIGIASLGVCATSLPDVFTRVSSFETWINNRLASSVSPLHHSSLFYLLLLPPLAVLLG</sequence>
<dbReference type="AlphaFoldDB" id="A0A9Q0I0M8"/>
<evidence type="ECO:0000256" key="6">
    <source>
        <dbReference type="SAM" id="SignalP"/>
    </source>
</evidence>
<dbReference type="SMART" id="SM00020">
    <property type="entry name" value="Tryp_SPc"/>
    <property type="match status" value="1"/>
</dbReference>
<keyword evidence="5" id="KW-1015">Disulfide bond</keyword>
<dbReference type="Gene3D" id="2.40.10.10">
    <property type="entry name" value="Trypsin-like serine proteases"/>
    <property type="match status" value="1"/>
</dbReference>
<dbReference type="InterPro" id="IPR001254">
    <property type="entry name" value="Trypsin_dom"/>
</dbReference>
<dbReference type="InterPro" id="IPR043504">
    <property type="entry name" value="Peptidase_S1_PA_chymotrypsin"/>
</dbReference>
<keyword evidence="3" id="KW-0378">Hydrolase</keyword>
<dbReference type="PRINTS" id="PR00722">
    <property type="entry name" value="CHYMOTRYPSIN"/>
</dbReference>
<evidence type="ECO:0000256" key="3">
    <source>
        <dbReference type="ARBA" id="ARBA00022801"/>
    </source>
</evidence>
<dbReference type="InterPro" id="IPR018114">
    <property type="entry name" value="TRYPSIN_HIS"/>
</dbReference>
<reference evidence="8" key="1">
    <citation type="submission" date="2022-07" db="EMBL/GenBank/DDBJ databases">
        <title>Chromosome-level genome of Muraenolepis orangiensis.</title>
        <authorList>
            <person name="Kim J."/>
        </authorList>
    </citation>
    <scope>NUCLEOTIDE SEQUENCE</scope>
    <source>
        <strain evidence="8">KU_S4_2022</strain>
        <tissue evidence="8">Muscle</tissue>
    </source>
</reference>
<dbReference type="FunFam" id="2.40.10.10:FF:000024">
    <property type="entry name" value="Serine protease 53"/>
    <property type="match status" value="1"/>
</dbReference>
<dbReference type="InterPro" id="IPR001314">
    <property type="entry name" value="Peptidase_S1A"/>
</dbReference>
<organism evidence="8 9">
    <name type="scientific">Muraenolepis orangiensis</name>
    <name type="common">Patagonian moray cod</name>
    <dbReference type="NCBI Taxonomy" id="630683"/>
    <lineage>
        <taxon>Eukaryota</taxon>
        <taxon>Metazoa</taxon>
        <taxon>Chordata</taxon>
        <taxon>Craniata</taxon>
        <taxon>Vertebrata</taxon>
        <taxon>Euteleostomi</taxon>
        <taxon>Actinopterygii</taxon>
        <taxon>Neopterygii</taxon>
        <taxon>Teleostei</taxon>
        <taxon>Neoteleostei</taxon>
        <taxon>Acanthomorphata</taxon>
        <taxon>Zeiogadaria</taxon>
        <taxon>Gadariae</taxon>
        <taxon>Gadiformes</taxon>
        <taxon>Muraenolepidoidei</taxon>
        <taxon>Muraenolepididae</taxon>
        <taxon>Muraenolepis</taxon>
    </lineage>
</organism>
<evidence type="ECO:0000256" key="2">
    <source>
        <dbReference type="ARBA" id="ARBA00022729"/>
    </source>
</evidence>
<dbReference type="Proteomes" id="UP001148018">
    <property type="component" value="Unassembled WGS sequence"/>
</dbReference>
<evidence type="ECO:0000256" key="4">
    <source>
        <dbReference type="ARBA" id="ARBA00022825"/>
    </source>
</evidence>
<evidence type="ECO:0000256" key="5">
    <source>
        <dbReference type="ARBA" id="ARBA00023157"/>
    </source>
</evidence>
<dbReference type="GO" id="GO:0004252">
    <property type="term" value="F:serine-type endopeptidase activity"/>
    <property type="evidence" value="ECO:0007669"/>
    <property type="project" value="InterPro"/>
</dbReference>
<gene>
    <name evidence="8" type="ORF">NHX12_016809</name>
</gene>
<accession>A0A9Q0I0M8</accession>
<feature type="chain" id="PRO_5040207542" description="Peptidase S1 domain-containing protein" evidence="6">
    <location>
        <begin position="20"/>
        <end position="270"/>
    </location>
</feature>
<keyword evidence="2 6" id="KW-0732">Signal</keyword>
<proteinExistence type="predicted"/>
<dbReference type="OrthoDB" id="10002959at2759"/>
<evidence type="ECO:0000256" key="1">
    <source>
        <dbReference type="ARBA" id="ARBA00022670"/>
    </source>
</evidence>
<evidence type="ECO:0000313" key="9">
    <source>
        <dbReference type="Proteomes" id="UP001148018"/>
    </source>
</evidence>
<protein>
    <recommendedName>
        <fullName evidence="7">Peptidase S1 domain-containing protein</fullName>
    </recommendedName>
</protein>
<dbReference type="PANTHER" id="PTHR24252:SF7">
    <property type="entry name" value="HYALIN"/>
    <property type="match status" value="1"/>
</dbReference>
<dbReference type="InterPro" id="IPR009003">
    <property type="entry name" value="Peptidase_S1_PA"/>
</dbReference>
<dbReference type="SUPFAM" id="SSF50494">
    <property type="entry name" value="Trypsin-like serine proteases"/>
    <property type="match status" value="1"/>
</dbReference>
<dbReference type="Pfam" id="PF00089">
    <property type="entry name" value="Trypsin"/>
    <property type="match status" value="1"/>
</dbReference>
<feature type="domain" description="Peptidase S1" evidence="7">
    <location>
        <begin position="21"/>
        <end position="245"/>
    </location>
</feature>
<dbReference type="PROSITE" id="PS00134">
    <property type="entry name" value="TRYPSIN_HIS"/>
    <property type="match status" value="1"/>
</dbReference>
<dbReference type="CDD" id="cd00190">
    <property type="entry name" value="Tryp_SPc"/>
    <property type="match status" value="1"/>
</dbReference>
<dbReference type="EMBL" id="JANIIK010003098">
    <property type="protein sequence ID" value="KAJ3581289.1"/>
    <property type="molecule type" value="Genomic_DNA"/>
</dbReference>
<dbReference type="PANTHER" id="PTHR24252">
    <property type="entry name" value="ACROSIN-RELATED"/>
    <property type="match status" value="1"/>
</dbReference>
<keyword evidence="9" id="KW-1185">Reference proteome</keyword>
<keyword evidence="1" id="KW-0645">Protease</keyword>
<feature type="signal peptide" evidence="6">
    <location>
        <begin position="1"/>
        <end position="19"/>
    </location>
</feature>
<dbReference type="GO" id="GO:0006508">
    <property type="term" value="P:proteolysis"/>
    <property type="evidence" value="ECO:0007669"/>
    <property type="project" value="UniProtKB-KW"/>
</dbReference>
<evidence type="ECO:0000313" key="8">
    <source>
        <dbReference type="EMBL" id="KAJ3581289.1"/>
    </source>
</evidence>
<evidence type="ECO:0000259" key="7">
    <source>
        <dbReference type="PROSITE" id="PS50240"/>
    </source>
</evidence>
<dbReference type="PROSITE" id="PS50240">
    <property type="entry name" value="TRYPSIN_DOM"/>
    <property type="match status" value="1"/>
</dbReference>
<comment type="caution">
    <text evidence="8">The sequence shown here is derived from an EMBL/GenBank/DDBJ whole genome shotgun (WGS) entry which is preliminary data.</text>
</comment>
<name>A0A9Q0I0M8_9TELE</name>